<keyword evidence="3" id="KW-0238">DNA-binding</keyword>
<dbReference type="InterPro" id="IPR005650">
    <property type="entry name" value="BlaI_family"/>
</dbReference>
<evidence type="ECO:0000256" key="4">
    <source>
        <dbReference type="ARBA" id="ARBA00023163"/>
    </source>
</evidence>
<dbReference type="OrthoDB" id="9813987at2"/>
<evidence type="ECO:0000313" key="6">
    <source>
        <dbReference type="EMBL" id="TWF91968.1"/>
    </source>
</evidence>
<sequence length="161" mass="16901">MSQVNGISGGASAPRPYGESGAPQAFPAGQEPAPQAAAAGHVPVERRPAGELESTILAALWAAGTPLTAGQVQGAIGAELARTTVTTILSRLHEKGTVARTRSGRGFAYTPTEDAAGLTARRMHTELRKDEDRSTVLARFVSQLSDEDERLLRDLLDGDAR</sequence>
<organism evidence="6 7">
    <name type="scientific">Streptomyces brevispora</name>
    <dbReference type="NCBI Taxonomy" id="887462"/>
    <lineage>
        <taxon>Bacteria</taxon>
        <taxon>Bacillati</taxon>
        <taxon>Actinomycetota</taxon>
        <taxon>Actinomycetes</taxon>
        <taxon>Kitasatosporales</taxon>
        <taxon>Streptomycetaceae</taxon>
        <taxon>Streptomyces</taxon>
    </lineage>
</organism>
<feature type="compositionally biased region" description="Low complexity" evidence="5">
    <location>
        <begin position="21"/>
        <end position="40"/>
    </location>
</feature>
<name>A0A561TY18_9ACTN</name>
<evidence type="ECO:0000256" key="5">
    <source>
        <dbReference type="SAM" id="MobiDB-lite"/>
    </source>
</evidence>
<reference evidence="6 7" key="1">
    <citation type="submission" date="2019-06" db="EMBL/GenBank/DDBJ databases">
        <title>Sequencing the genomes of 1000 actinobacteria strains.</title>
        <authorList>
            <person name="Klenk H.-P."/>
        </authorList>
    </citation>
    <scope>NUCLEOTIDE SEQUENCE [LARGE SCALE GENOMIC DNA]</scope>
    <source>
        <strain evidence="6 7">DSM 42059</strain>
    </source>
</reference>
<keyword evidence="4" id="KW-0804">Transcription</keyword>
<dbReference type="Gene3D" id="1.10.10.10">
    <property type="entry name" value="Winged helix-like DNA-binding domain superfamily/Winged helix DNA-binding domain"/>
    <property type="match status" value="1"/>
</dbReference>
<comment type="caution">
    <text evidence="6">The sequence shown here is derived from an EMBL/GenBank/DDBJ whole genome shotgun (WGS) entry which is preliminary data.</text>
</comment>
<dbReference type="InterPro" id="IPR036388">
    <property type="entry name" value="WH-like_DNA-bd_sf"/>
</dbReference>
<feature type="region of interest" description="Disordered" evidence="5">
    <location>
        <begin position="1"/>
        <end position="42"/>
    </location>
</feature>
<accession>A0A561TY18</accession>
<proteinExistence type="inferred from homology"/>
<keyword evidence="2" id="KW-0805">Transcription regulation</keyword>
<evidence type="ECO:0000256" key="1">
    <source>
        <dbReference type="ARBA" id="ARBA00011046"/>
    </source>
</evidence>
<dbReference type="Proteomes" id="UP000318186">
    <property type="component" value="Unassembled WGS sequence"/>
</dbReference>
<gene>
    <name evidence="6" type="ORF">FHX80_12286</name>
</gene>
<dbReference type="SUPFAM" id="SSF46785">
    <property type="entry name" value="Winged helix' DNA-binding domain"/>
    <property type="match status" value="1"/>
</dbReference>
<dbReference type="InterPro" id="IPR036390">
    <property type="entry name" value="WH_DNA-bd_sf"/>
</dbReference>
<comment type="similarity">
    <text evidence="1">Belongs to the BlaI transcriptional regulatory family.</text>
</comment>
<evidence type="ECO:0000256" key="2">
    <source>
        <dbReference type="ARBA" id="ARBA00023015"/>
    </source>
</evidence>
<protein>
    <submittedName>
        <fullName evidence="6">Putative transcriptional regulator</fullName>
    </submittedName>
</protein>
<dbReference type="GO" id="GO:0003677">
    <property type="term" value="F:DNA binding"/>
    <property type="evidence" value="ECO:0007669"/>
    <property type="project" value="UniProtKB-KW"/>
</dbReference>
<evidence type="ECO:0000256" key="3">
    <source>
        <dbReference type="ARBA" id="ARBA00023125"/>
    </source>
</evidence>
<evidence type="ECO:0000313" key="7">
    <source>
        <dbReference type="Proteomes" id="UP000318186"/>
    </source>
</evidence>
<dbReference type="GO" id="GO:0045892">
    <property type="term" value="P:negative regulation of DNA-templated transcription"/>
    <property type="evidence" value="ECO:0007669"/>
    <property type="project" value="InterPro"/>
</dbReference>
<dbReference type="EMBL" id="VIWW01000002">
    <property type="protein sequence ID" value="TWF91968.1"/>
    <property type="molecule type" value="Genomic_DNA"/>
</dbReference>
<dbReference type="AlphaFoldDB" id="A0A561TY18"/>
<dbReference type="Pfam" id="PF03965">
    <property type="entry name" value="Penicillinase_R"/>
    <property type="match status" value="1"/>
</dbReference>